<reference evidence="4" key="1">
    <citation type="submission" date="2023-10" db="EMBL/GenBank/DDBJ databases">
        <authorList>
            <person name="Chen Y."/>
            <person name="Shah S."/>
            <person name="Dougan E. K."/>
            <person name="Thang M."/>
            <person name="Chan C."/>
        </authorList>
    </citation>
    <scope>NUCLEOTIDE SEQUENCE [LARGE SCALE GENOMIC DNA]</scope>
</reference>
<dbReference type="SUPFAM" id="SSF52540">
    <property type="entry name" value="P-loop containing nucleoside triphosphate hydrolases"/>
    <property type="match status" value="1"/>
</dbReference>
<dbReference type="InterPro" id="IPR006311">
    <property type="entry name" value="TAT_signal"/>
</dbReference>
<dbReference type="Gene3D" id="3.40.50.300">
    <property type="entry name" value="P-loop containing nucleotide triphosphate hydrolases"/>
    <property type="match status" value="1"/>
</dbReference>
<dbReference type="Proteomes" id="UP001189429">
    <property type="component" value="Unassembled WGS sequence"/>
</dbReference>
<keyword evidence="5" id="KW-1185">Reference proteome</keyword>
<comment type="caution">
    <text evidence="4">The sequence shown here is derived from an EMBL/GenBank/DDBJ whole genome shotgun (WGS) entry which is preliminary data.</text>
</comment>
<dbReference type="PROSITE" id="PS51318">
    <property type="entry name" value="TAT"/>
    <property type="match status" value="1"/>
</dbReference>
<evidence type="ECO:0000256" key="2">
    <source>
        <dbReference type="SAM" id="MobiDB-lite"/>
    </source>
</evidence>
<feature type="region of interest" description="Disordered" evidence="2">
    <location>
        <begin position="28"/>
        <end position="61"/>
    </location>
</feature>
<dbReference type="PANTHER" id="PTHR10605:SF56">
    <property type="entry name" value="BIFUNCTIONAL HEPARAN SULFATE N-DEACETYLASE_N-SULFOTRANSFERASE"/>
    <property type="match status" value="1"/>
</dbReference>
<dbReference type="InterPro" id="IPR027417">
    <property type="entry name" value="P-loop_NTPase"/>
</dbReference>
<evidence type="ECO:0008006" key="6">
    <source>
        <dbReference type="Google" id="ProtNLM"/>
    </source>
</evidence>
<protein>
    <recommendedName>
        <fullName evidence="6">Sulfotransferase</fullName>
    </recommendedName>
</protein>
<sequence>MAARGARRGALRACACLGLLSGAAGLPARPAAAPPSAARAPRAPAGPRGDNIGHRATSCRQRVHRVRATPQRVLPRVSAGARAEARGTICAWRDTSCRSCSSSFPAIGAPKASTTTFARSFRDSAGVYLARLPFKKKAGGLSKEVYFFDELAEDRALSLQKKGAWLEFYPRCLEERAVSTDMTPSYLRNTWSAGKIAEYYGDLKSKPVFVVLLREPVGRAQSHFNQMEELGTGLLPKGLTFSGFVTRYLQNGYDTEKKLMWCGQYAKQLRVWFQRFHSSQFWICPMKYHVDPHRFGIVPDLTSTFVRWRIWAFRVASLCRGCT</sequence>
<feature type="compositionally biased region" description="Low complexity" evidence="2">
    <location>
        <begin position="28"/>
        <end position="49"/>
    </location>
</feature>
<evidence type="ECO:0000256" key="3">
    <source>
        <dbReference type="SAM" id="SignalP"/>
    </source>
</evidence>
<evidence type="ECO:0000313" key="5">
    <source>
        <dbReference type="Proteomes" id="UP001189429"/>
    </source>
</evidence>
<dbReference type="InterPro" id="IPR037359">
    <property type="entry name" value="NST/OST"/>
</dbReference>
<keyword evidence="1" id="KW-0808">Transferase</keyword>
<proteinExistence type="predicted"/>
<keyword evidence="3" id="KW-0732">Signal</keyword>
<dbReference type="EMBL" id="CAUYUJ010001047">
    <property type="protein sequence ID" value="CAK0793890.1"/>
    <property type="molecule type" value="Genomic_DNA"/>
</dbReference>
<gene>
    <name evidence="4" type="ORF">PCOR1329_LOCUS4038</name>
</gene>
<accession>A0ABN9PQ89</accession>
<evidence type="ECO:0000313" key="4">
    <source>
        <dbReference type="EMBL" id="CAK0793890.1"/>
    </source>
</evidence>
<feature type="signal peptide" evidence="3">
    <location>
        <begin position="1"/>
        <end position="25"/>
    </location>
</feature>
<name>A0ABN9PQ89_9DINO</name>
<feature type="chain" id="PRO_5047476172" description="Sulfotransferase" evidence="3">
    <location>
        <begin position="26"/>
        <end position="323"/>
    </location>
</feature>
<organism evidence="4 5">
    <name type="scientific">Prorocentrum cordatum</name>
    <dbReference type="NCBI Taxonomy" id="2364126"/>
    <lineage>
        <taxon>Eukaryota</taxon>
        <taxon>Sar</taxon>
        <taxon>Alveolata</taxon>
        <taxon>Dinophyceae</taxon>
        <taxon>Prorocentrales</taxon>
        <taxon>Prorocentraceae</taxon>
        <taxon>Prorocentrum</taxon>
    </lineage>
</organism>
<evidence type="ECO:0000256" key="1">
    <source>
        <dbReference type="ARBA" id="ARBA00022679"/>
    </source>
</evidence>
<dbReference type="PANTHER" id="PTHR10605">
    <property type="entry name" value="HEPARAN SULFATE SULFOTRANSFERASE"/>
    <property type="match status" value="1"/>
</dbReference>